<reference evidence="6 7" key="1">
    <citation type="submission" date="2024-10" db="EMBL/GenBank/DDBJ databases">
        <title>The Natural Products Discovery Center: Release of the First 8490 Sequenced Strains for Exploring Actinobacteria Biosynthetic Diversity.</title>
        <authorList>
            <person name="Kalkreuter E."/>
            <person name="Kautsar S.A."/>
            <person name="Yang D."/>
            <person name="Bader C.D."/>
            <person name="Teijaro C.N."/>
            <person name="Fluegel L."/>
            <person name="Davis C.M."/>
            <person name="Simpson J.R."/>
            <person name="Lauterbach L."/>
            <person name="Steele A.D."/>
            <person name="Gui C."/>
            <person name="Meng S."/>
            <person name="Li G."/>
            <person name="Viehrig K."/>
            <person name="Ye F."/>
            <person name="Su P."/>
            <person name="Kiefer A.F."/>
            <person name="Nichols A."/>
            <person name="Cepeda A.J."/>
            <person name="Yan W."/>
            <person name="Fan B."/>
            <person name="Jiang Y."/>
            <person name="Adhikari A."/>
            <person name="Zheng C.-J."/>
            <person name="Schuster L."/>
            <person name="Cowan T.M."/>
            <person name="Smanski M.J."/>
            <person name="Chevrette M.G."/>
            <person name="De Carvalho L.P.S."/>
            <person name="Shen B."/>
        </authorList>
    </citation>
    <scope>NUCLEOTIDE SEQUENCE [LARGE SCALE GENOMIC DNA]</scope>
    <source>
        <strain evidence="6 7">NPDC019275</strain>
    </source>
</reference>
<proteinExistence type="inferred from homology"/>
<evidence type="ECO:0000259" key="5">
    <source>
        <dbReference type="Pfam" id="PF00107"/>
    </source>
</evidence>
<keyword evidence="2" id="KW-0479">Metal-binding</keyword>
<evidence type="ECO:0000256" key="1">
    <source>
        <dbReference type="ARBA" id="ARBA00008072"/>
    </source>
</evidence>
<dbReference type="Proteomes" id="UP001611415">
    <property type="component" value="Unassembled WGS sequence"/>
</dbReference>
<comment type="similarity">
    <text evidence="1">Belongs to the zinc-containing alcohol dehydrogenase family.</text>
</comment>
<feature type="domain" description="Alcohol dehydrogenase-like C-terminal" evidence="5">
    <location>
        <begin position="89"/>
        <end position="194"/>
    </location>
</feature>
<dbReference type="Gene3D" id="3.90.180.10">
    <property type="entry name" value="Medium-chain alcohol dehydrogenases, catalytic domain"/>
    <property type="match status" value="1"/>
</dbReference>
<keyword evidence="3" id="KW-0862">Zinc</keyword>
<keyword evidence="4" id="KW-0520">NAD</keyword>
<evidence type="ECO:0000256" key="2">
    <source>
        <dbReference type="ARBA" id="ARBA00022723"/>
    </source>
</evidence>
<accession>A0ABW7XC36</accession>
<evidence type="ECO:0000313" key="7">
    <source>
        <dbReference type="Proteomes" id="UP001611415"/>
    </source>
</evidence>
<dbReference type="PANTHER" id="PTHR43880">
    <property type="entry name" value="ALCOHOL DEHYDROGENASE"/>
    <property type="match status" value="1"/>
</dbReference>
<sequence length="210" mass="20984">MRARTPAASGGAGATAADGLAVKARWFGQSTFATRTVVDARSAVVADRDLSLDVLAPLGCGIMTGAGTVLNVLAVRPGESVAVFGAGSVGLAALLAAKVAGASQVIAVDLHPARLELAAELGADVTILGGDTESVVARIRKLTGAGTDHSIDTTGIPDIVVAALRSMRARGTCASVDVQTGDLVLDGPTLFGKQLVSVVEGNADPETFIP</sequence>
<dbReference type="Pfam" id="PF00107">
    <property type="entry name" value="ADH_zinc_N"/>
    <property type="match status" value="1"/>
</dbReference>
<dbReference type="InterPro" id="IPR013149">
    <property type="entry name" value="ADH-like_C"/>
</dbReference>
<dbReference type="PANTHER" id="PTHR43880:SF12">
    <property type="entry name" value="ALCOHOL DEHYDROGENASE CLASS-3"/>
    <property type="match status" value="1"/>
</dbReference>
<comment type="caution">
    <text evidence="6">The sequence shown here is derived from an EMBL/GenBank/DDBJ whole genome shotgun (WGS) entry which is preliminary data.</text>
</comment>
<evidence type="ECO:0000256" key="4">
    <source>
        <dbReference type="ARBA" id="ARBA00023027"/>
    </source>
</evidence>
<dbReference type="InterPro" id="IPR036291">
    <property type="entry name" value="NAD(P)-bd_dom_sf"/>
</dbReference>
<dbReference type="RefSeq" id="WP_397096337.1">
    <property type="nucleotide sequence ID" value="NZ_JBIRYO010000052.1"/>
</dbReference>
<dbReference type="SUPFAM" id="SSF51735">
    <property type="entry name" value="NAD(P)-binding Rossmann-fold domains"/>
    <property type="match status" value="1"/>
</dbReference>
<evidence type="ECO:0000313" key="6">
    <source>
        <dbReference type="EMBL" id="MFI2478702.1"/>
    </source>
</evidence>
<keyword evidence="7" id="KW-1185">Reference proteome</keyword>
<dbReference type="Gene3D" id="3.40.50.720">
    <property type="entry name" value="NAD(P)-binding Rossmann-like Domain"/>
    <property type="match status" value="1"/>
</dbReference>
<organism evidence="6 7">
    <name type="scientific">Nocardia xishanensis</name>
    <dbReference type="NCBI Taxonomy" id="238964"/>
    <lineage>
        <taxon>Bacteria</taxon>
        <taxon>Bacillati</taxon>
        <taxon>Actinomycetota</taxon>
        <taxon>Actinomycetes</taxon>
        <taxon>Mycobacteriales</taxon>
        <taxon>Nocardiaceae</taxon>
        <taxon>Nocardia</taxon>
    </lineage>
</organism>
<evidence type="ECO:0000256" key="3">
    <source>
        <dbReference type="ARBA" id="ARBA00022833"/>
    </source>
</evidence>
<gene>
    <name evidence="6" type="ORF">ACH49W_35655</name>
</gene>
<name>A0ABW7XC36_9NOCA</name>
<dbReference type="EMBL" id="JBIRYO010000052">
    <property type="protein sequence ID" value="MFI2478702.1"/>
    <property type="molecule type" value="Genomic_DNA"/>
</dbReference>
<protein>
    <submittedName>
        <fullName evidence="6">Zinc-binding dehydrogenase</fullName>
    </submittedName>
</protein>